<evidence type="ECO:0000256" key="1">
    <source>
        <dbReference type="ARBA" id="ARBA00004141"/>
    </source>
</evidence>
<sequence length="863" mass="100339">MEIGSFDAWLVFASLIFFFFAGWLFYTKQLFKNYEVHNKTVQFLFSITFSLSCSLFELIIFEIADVMYTSSRSQCWTTCLTLILFTLVVIIPIYMSYLLIQGLTFVKPRLHFPLCLICWFIFIYFFWKIGDPFPILSPHNGIFTIEQVISRIGVIGVTVMAILSGFGAVNAPYTYMTIFMRPVEDHQVQQMEKRLTHSMDMIVIKKRKVARHKLELQRMNIEKKSSEPSFLSKLWSNFSDGGNESNIQAQICRLEDEIKPLETLSSYLFIELVELRNMLNRVEFSKTFIGIYFNILGHFFSVYCIWKIFISFINIVFDRVGKVDPVTRMIEIGVNHIGIELDVRYWSQYISFFFVGVIAITSIRGLLITMTKFFVSISNPRSSNIIVLGLAQVMGMYFVSSVLLMRMNVPLEYRIILTRILGDLQFNFYHRWFDVIFLISAISSIIVLTLIHKTGQNRDTLTPFSKVFFSECIVSQWGSWSECFGGCQNGLIVRNRDVLKPPLPELNEDGKFMQRLCPHLYETRFCDRNECELQKVRLQLQQADLTKNLVEQQMLKIGLASENTNLQSDLKRKFITETEQLLKLDNFLDQNKIANVSSQIDVTSRQITNQEYKLERSTTIVPEISTTSEVALTATTKTEEVGEETKMPIVASSAFRGSRRYKPSSEYSVSNLIKKIEQSLDSNTPLDETYIKNSMRRNRKLAKILVDAYRHRFAVKQFELQSTLLSTTTSGPQQYWKPRTGYIPNSRKHASDITSQLYMTNEIVQKMDDEPISIDFNPDCEQNRRCCQITRQKCADGDEPKLVKRWYRPKGSSECVPYDYPRCSMNEEMEEQPILFQQNCQDLCFGKQEKRISPLFRLEFDDI</sequence>
<evidence type="ECO:0000256" key="7">
    <source>
        <dbReference type="ARBA" id="ARBA00035085"/>
    </source>
</evidence>
<dbReference type="Pfam" id="PF12537">
    <property type="entry name" value="GPHR_N"/>
    <property type="match status" value="1"/>
</dbReference>
<reference evidence="12" key="1">
    <citation type="submission" date="2022-11" db="EMBL/GenBank/DDBJ databases">
        <authorList>
            <person name="Kikuchi T."/>
        </authorList>
    </citation>
    <scope>NUCLEOTIDE SEQUENCE</scope>
    <source>
        <strain evidence="12">PS1010</strain>
    </source>
</reference>
<dbReference type="OrthoDB" id="264392at2759"/>
<feature type="transmembrane region" description="Helical" evidence="9">
    <location>
        <begin position="6"/>
        <end position="26"/>
    </location>
</feature>
<dbReference type="InterPro" id="IPR022535">
    <property type="entry name" value="Golgi_pH-regulator_cons_dom"/>
</dbReference>
<comment type="subcellular location">
    <subcellularLocation>
        <location evidence="1">Membrane</location>
        <topology evidence="1">Multi-pass membrane protein</topology>
    </subcellularLocation>
</comment>
<dbReference type="InterPro" id="IPR015672">
    <property type="entry name" value="GPHR/GTG"/>
</dbReference>
<dbReference type="PANTHER" id="PTHR15948:SF0">
    <property type="entry name" value="GOLGI PH REGULATOR A-RELATED"/>
    <property type="match status" value="1"/>
</dbReference>
<feature type="transmembrane region" description="Helical" evidence="9">
    <location>
        <begin position="387"/>
        <end position="409"/>
    </location>
</feature>
<evidence type="ECO:0000313" key="13">
    <source>
        <dbReference type="Proteomes" id="UP001152747"/>
    </source>
</evidence>
<evidence type="ECO:0000313" key="12">
    <source>
        <dbReference type="EMBL" id="CAI5456235.1"/>
    </source>
</evidence>
<feature type="transmembrane region" description="Helical" evidence="9">
    <location>
        <begin position="291"/>
        <end position="317"/>
    </location>
</feature>
<evidence type="ECO:0000256" key="3">
    <source>
        <dbReference type="ARBA" id="ARBA00022692"/>
    </source>
</evidence>
<dbReference type="SMART" id="SM00209">
    <property type="entry name" value="TSP1"/>
    <property type="match status" value="1"/>
</dbReference>
<comment type="caution">
    <text evidence="12">The sequence shown here is derived from an EMBL/GenBank/DDBJ whole genome shotgun (WGS) entry which is preliminary data.</text>
</comment>
<evidence type="ECO:0000256" key="8">
    <source>
        <dbReference type="ARBA" id="ARBA00044702"/>
    </source>
</evidence>
<dbReference type="InterPro" id="IPR025969">
    <property type="entry name" value="ABA_GPCR_dom"/>
</dbReference>
<keyword evidence="13" id="KW-1185">Reference proteome</keyword>
<accession>A0A9P1NAZ4</accession>
<dbReference type="InterPro" id="IPR036383">
    <property type="entry name" value="TSP1_rpt_sf"/>
</dbReference>
<feature type="domain" description="Golgi pH regulator conserved" evidence="11">
    <location>
        <begin position="142"/>
        <end position="208"/>
    </location>
</feature>
<feature type="domain" description="Abscisic acid G-protein coupled receptor-like" evidence="10">
    <location>
        <begin position="284"/>
        <end position="452"/>
    </location>
</feature>
<evidence type="ECO:0000256" key="5">
    <source>
        <dbReference type="ARBA" id="ARBA00023136"/>
    </source>
</evidence>
<dbReference type="Gene3D" id="2.20.100.10">
    <property type="entry name" value="Thrombospondin type-1 (TSP1) repeat"/>
    <property type="match status" value="1"/>
</dbReference>
<dbReference type="GO" id="GO:0008308">
    <property type="term" value="F:voltage-gated monoatomic anion channel activity"/>
    <property type="evidence" value="ECO:0007669"/>
    <property type="project" value="TreeGrafter"/>
</dbReference>
<evidence type="ECO:0000259" key="10">
    <source>
        <dbReference type="Pfam" id="PF12430"/>
    </source>
</evidence>
<evidence type="ECO:0000256" key="9">
    <source>
        <dbReference type="SAM" id="Phobius"/>
    </source>
</evidence>
<keyword evidence="5 9" id="KW-0472">Membrane</keyword>
<evidence type="ECO:0000256" key="4">
    <source>
        <dbReference type="ARBA" id="ARBA00022989"/>
    </source>
</evidence>
<feature type="transmembrane region" description="Helical" evidence="9">
    <location>
        <begin position="349"/>
        <end position="375"/>
    </location>
</feature>
<evidence type="ECO:0000259" key="11">
    <source>
        <dbReference type="Pfam" id="PF12537"/>
    </source>
</evidence>
<comment type="catalytic activity">
    <reaction evidence="8">
        <text>fluoride(in) = fluoride(out)</text>
        <dbReference type="Rhea" id="RHEA:76159"/>
        <dbReference type="ChEBI" id="CHEBI:17051"/>
    </reaction>
</comment>
<protein>
    <submittedName>
        <fullName evidence="12">Uncharacterized protein</fullName>
    </submittedName>
</protein>
<gene>
    <name evidence="12" type="ORF">CAMP_LOCUS18872</name>
</gene>
<dbReference type="PROSITE" id="PS50092">
    <property type="entry name" value="TSP1"/>
    <property type="match status" value="1"/>
</dbReference>
<dbReference type="GO" id="GO:0051452">
    <property type="term" value="P:intracellular pH reduction"/>
    <property type="evidence" value="ECO:0007669"/>
    <property type="project" value="TreeGrafter"/>
</dbReference>
<feature type="transmembrane region" description="Helical" evidence="9">
    <location>
        <begin position="47"/>
        <end position="68"/>
    </location>
</feature>
<dbReference type="InterPro" id="IPR000884">
    <property type="entry name" value="TSP1_rpt"/>
</dbReference>
<dbReference type="Proteomes" id="UP001152747">
    <property type="component" value="Unassembled WGS sequence"/>
</dbReference>
<keyword evidence="4 9" id="KW-1133">Transmembrane helix</keyword>
<name>A0A9P1NAZ4_9PELO</name>
<dbReference type="Pfam" id="PF12430">
    <property type="entry name" value="ABA_GPCR"/>
    <property type="match status" value="1"/>
</dbReference>
<comment type="similarity">
    <text evidence="2">Belongs to the Golgi pH regulator (TC 1.A.38) family.</text>
</comment>
<comment type="catalytic activity">
    <reaction evidence="6">
        <text>iodide(out) = iodide(in)</text>
        <dbReference type="Rhea" id="RHEA:66324"/>
        <dbReference type="ChEBI" id="CHEBI:16382"/>
    </reaction>
</comment>
<dbReference type="EMBL" id="CANHGI010000006">
    <property type="protein sequence ID" value="CAI5456235.1"/>
    <property type="molecule type" value="Genomic_DNA"/>
</dbReference>
<organism evidence="12 13">
    <name type="scientific">Caenorhabditis angaria</name>
    <dbReference type="NCBI Taxonomy" id="860376"/>
    <lineage>
        <taxon>Eukaryota</taxon>
        <taxon>Metazoa</taxon>
        <taxon>Ecdysozoa</taxon>
        <taxon>Nematoda</taxon>
        <taxon>Chromadorea</taxon>
        <taxon>Rhabditida</taxon>
        <taxon>Rhabditina</taxon>
        <taxon>Rhabditomorpha</taxon>
        <taxon>Rhabditoidea</taxon>
        <taxon>Rhabditidae</taxon>
        <taxon>Peloderinae</taxon>
        <taxon>Caenorhabditis</taxon>
    </lineage>
</organism>
<feature type="transmembrane region" description="Helical" evidence="9">
    <location>
        <begin position="80"/>
        <end position="100"/>
    </location>
</feature>
<dbReference type="GO" id="GO:0032580">
    <property type="term" value="C:Golgi cisterna membrane"/>
    <property type="evidence" value="ECO:0007669"/>
    <property type="project" value="TreeGrafter"/>
</dbReference>
<comment type="catalytic activity">
    <reaction evidence="7">
        <text>bromide(in) = bromide(out)</text>
        <dbReference type="Rhea" id="RHEA:75383"/>
        <dbReference type="ChEBI" id="CHEBI:15858"/>
    </reaction>
</comment>
<dbReference type="SUPFAM" id="SSF82895">
    <property type="entry name" value="TSP-1 type 1 repeat"/>
    <property type="match status" value="1"/>
</dbReference>
<evidence type="ECO:0000256" key="2">
    <source>
        <dbReference type="ARBA" id="ARBA00009478"/>
    </source>
</evidence>
<feature type="transmembrane region" description="Helical" evidence="9">
    <location>
        <begin position="149"/>
        <end position="171"/>
    </location>
</feature>
<feature type="transmembrane region" description="Helical" evidence="9">
    <location>
        <begin position="429"/>
        <end position="451"/>
    </location>
</feature>
<dbReference type="AlphaFoldDB" id="A0A9P1NAZ4"/>
<evidence type="ECO:0000256" key="6">
    <source>
        <dbReference type="ARBA" id="ARBA00024145"/>
    </source>
</evidence>
<proteinExistence type="inferred from homology"/>
<dbReference type="PANTHER" id="PTHR15948">
    <property type="entry name" value="G-PROTEIN COUPLED RECEPTOR 89-RELATED"/>
    <property type="match status" value="1"/>
</dbReference>
<keyword evidence="3 9" id="KW-0812">Transmembrane</keyword>
<feature type="transmembrane region" description="Helical" evidence="9">
    <location>
        <begin position="112"/>
        <end position="129"/>
    </location>
</feature>